<keyword evidence="4 8" id="KW-0812">Transmembrane</keyword>
<evidence type="ECO:0000256" key="8">
    <source>
        <dbReference type="PROSITE-ProRule" id="PRU01360"/>
    </source>
</evidence>
<comment type="caution">
    <text evidence="13">The sequence shown here is derived from an EMBL/GenBank/DDBJ whole genome shotgun (WGS) entry which is preliminary data.</text>
</comment>
<evidence type="ECO:0000259" key="12">
    <source>
        <dbReference type="Pfam" id="PF07715"/>
    </source>
</evidence>
<dbReference type="PANTHER" id="PTHR30442">
    <property type="entry name" value="IRON III DICITRATE TRANSPORT PROTEIN FECA"/>
    <property type="match status" value="1"/>
</dbReference>
<evidence type="ECO:0000256" key="4">
    <source>
        <dbReference type="ARBA" id="ARBA00022692"/>
    </source>
</evidence>
<keyword evidence="10" id="KW-0732">Signal</keyword>
<dbReference type="InterPro" id="IPR037066">
    <property type="entry name" value="Plug_dom_sf"/>
</dbReference>
<keyword evidence="13" id="KW-0675">Receptor</keyword>
<evidence type="ECO:0000256" key="7">
    <source>
        <dbReference type="ARBA" id="ARBA00023237"/>
    </source>
</evidence>
<dbReference type="PROSITE" id="PS52016">
    <property type="entry name" value="TONB_DEPENDENT_REC_3"/>
    <property type="match status" value="1"/>
</dbReference>
<dbReference type="GO" id="GO:0009279">
    <property type="term" value="C:cell outer membrane"/>
    <property type="evidence" value="ECO:0007669"/>
    <property type="project" value="UniProtKB-SubCell"/>
</dbReference>
<gene>
    <name evidence="13" type="ORF">CK503_06885</name>
</gene>
<keyword evidence="7 8" id="KW-0998">Cell outer membrane</keyword>
<dbReference type="InterPro" id="IPR036942">
    <property type="entry name" value="Beta-barrel_TonB_sf"/>
</dbReference>
<dbReference type="OrthoDB" id="9758472at2"/>
<dbReference type="EMBL" id="NSKE01000004">
    <property type="protein sequence ID" value="PAU94515.1"/>
    <property type="molecule type" value="Genomic_DNA"/>
</dbReference>
<protein>
    <submittedName>
        <fullName evidence="13">TonB-dependent receptor</fullName>
    </submittedName>
</protein>
<evidence type="ECO:0000256" key="9">
    <source>
        <dbReference type="RuleBase" id="RU003357"/>
    </source>
</evidence>
<keyword evidence="14" id="KW-1185">Reference proteome</keyword>
<comment type="subcellular location">
    <subcellularLocation>
        <location evidence="1 8">Cell outer membrane</location>
        <topology evidence="1 8">Multi-pass membrane protein</topology>
    </subcellularLocation>
</comment>
<dbReference type="RefSeq" id="WP_095606056.1">
    <property type="nucleotide sequence ID" value="NZ_NSKE01000004.1"/>
</dbReference>
<dbReference type="Gene3D" id="2.170.130.10">
    <property type="entry name" value="TonB-dependent receptor, plug domain"/>
    <property type="match status" value="1"/>
</dbReference>
<keyword evidence="6 8" id="KW-0472">Membrane</keyword>
<dbReference type="InterPro" id="IPR000531">
    <property type="entry name" value="Beta-barrel_TonB"/>
</dbReference>
<dbReference type="Proteomes" id="UP000218831">
    <property type="component" value="Unassembled WGS sequence"/>
</dbReference>
<keyword evidence="2 8" id="KW-0813">Transport</keyword>
<dbReference type="AlphaFoldDB" id="A0A2A2GCD2"/>
<dbReference type="PANTHER" id="PTHR30442:SF0">
    <property type="entry name" value="FE(3+) DICITRATE TRANSPORT PROTEIN FECA"/>
    <property type="match status" value="1"/>
</dbReference>
<evidence type="ECO:0000256" key="10">
    <source>
        <dbReference type="SAM" id="SignalP"/>
    </source>
</evidence>
<evidence type="ECO:0000313" key="14">
    <source>
        <dbReference type="Proteomes" id="UP000218831"/>
    </source>
</evidence>
<evidence type="ECO:0000256" key="1">
    <source>
        <dbReference type="ARBA" id="ARBA00004571"/>
    </source>
</evidence>
<proteinExistence type="inferred from homology"/>
<feature type="domain" description="TonB-dependent receptor-like beta-barrel" evidence="11">
    <location>
        <begin position="271"/>
        <end position="714"/>
    </location>
</feature>
<keyword evidence="3 8" id="KW-1134">Transmembrane beta strand</keyword>
<sequence>MHSSTKCVSAIFGILIASLFSTSVFAQLSPSESAKDSLAIYDDIMLDRVTVVGKPAWMKELPGAASYIEMKDIELQEYSDINRILRRVPGIYIQEEDGYGLRPNIGLRGTGTSRSSKVTLMEDGVLIAPAPYAAPAAYYTPTAGRMSSFEVRKGSSQIKYGPNTNGGAINYRSTPIPADLSADVDLTLGETSMRKVHATIGNTHKNFGYMFETYQMASNGFKNLDGGGNTGFDTKDFLGKMMFRTNPQADVFQKVEFKVGYYDEISNETYLGLTENDFERSPYRRYAASQVDEMDADHTQFQVRHFAMFSNKLDLTTTAYYNEFNRNWYKLDNVNGVGISDLLADPEQYNSAYNIITGTTSSDNALSLKNNNRAYFSQGIQSALNYHFGVGQFESQLEIGARYHQDEMDRYQWVNGYRMQEGVMVQTSQGEPGTESNRIESANALALYIQDEISFGRWIVTPGLRFEHIEMKRENFGSNDPDRTGTDLSTNETTLDVLVPGIGINYAVSQQLNLFGGIHKGFTPPGPSADDQTDAEESINYELGGRYATEVFNLELVGFFNDYSNLLGNDLAAGGGSGTTEQFNAGEINVKGVEFSLTHNLLAENNDLDLPISISYTFTDTDFQNTFESNTWGNVEEGDELPYLPKHQLNGNIGVEKGSVTLNIDAYTTSAMRTVAGAGDIEDSKSTDSYLRFDGSATYQINDMATVFVNMRNITDATYIVSRRPAGLRPGLPQTVMGGIKIDI</sequence>
<name>A0A2A2GCD2_9BACT</name>
<dbReference type="InterPro" id="IPR039426">
    <property type="entry name" value="TonB-dep_rcpt-like"/>
</dbReference>
<dbReference type="Gene3D" id="2.40.170.20">
    <property type="entry name" value="TonB-dependent receptor, beta-barrel domain"/>
    <property type="match status" value="1"/>
</dbReference>
<evidence type="ECO:0000256" key="5">
    <source>
        <dbReference type="ARBA" id="ARBA00023077"/>
    </source>
</evidence>
<reference evidence="13 14" key="1">
    <citation type="submission" date="2017-08" db="EMBL/GenBank/DDBJ databases">
        <title>Aliifodinibius alkalisoli sp. nov., isolated from saline alkaline soil.</title>
        <authorList>
            <person name="Liu D."/>
            <person name="Zhang G."/>
        </authorList>
    </citation>
    <scope>NUCLEOTIDE SEQUENCE [LARGE SCALE GENOMIC DNA]</scope>
    <source>
        <strain evidence="13 14">WN023</strain>
    </source>
</reference>
<evidence type="ECO:0000259" key="11">
    <source>
        <dbReference type="Pfam" id="PF00593"/>
    </source>
</evidence>
<feature type="signal peptide" evidence="10">
    <location>
        <begin position="1"/>
        <end position="26"/>
    </location>
</feature>
<dbReference type="InterPro" id="IPR012910">
    <property type="entry name" value="Plug_dom"/>
</dbReference>
<comment type="similarity">
    <text evidence="8 9">Belongs to the TonB-dependent receptor family.</text>
</comment>
<dbReference type="SUPFAM" id="SSF56935">
    <property type="entry name" value="Porins"/>
    <property type="match status" value="1"/>
</dbReference>
<keyword evidence="5 9" id="KW-0798">TonB box</keyword>
<evidence type="ECO:0000256" key="6">
    <source>
        <dbReference type="ARBA" id="ARBA00023136"/>
    </source>
</evidence>
<organism evidence="13 14">
    <name type="scientific">Fodinibius salipaludis</name>
    <dbReference type="NCBI Taxonomy" id="2032627"/>
    <lineage>
        <taxon>Bacteria</taxon>
        <taxon>Pseudomonadati</taxon>
        <taxon>Balneolota</taxon>
        <taxon>Balneolia</taxon>
        <taxon>Balneolales</taxon>
        <taxon>Balneolaceae</taxon>
        <taxon>Fodinibius</taxon>
    </lineage>
</organism>
<dbReference type="Pfam" id="PF00593">
    <property type="entry name" value="TonB_dep_Rec_b-barrel"/>
    <property type="match status" value="1"/>
</dbReference>
<dbReference type="Pfam" id="PF07715">
    <property type="entry name" value="Plug"/>
    <property type="match status" value="1"/>
</dbReference>
<dbReference type="GO" id="GO:0033214">
    <property type="term" value="P:siderophore-iron import into cell"/>
    <property type="evidence" value="ECO:0007669"/>
    <property type="project" value="TreeGrafter"/>
</dbReference>
<evidence type="ECO:0000256" key="2">
    <source>
        <dbReference type="ARBA" id="ARBA00022448"/>
    </source>
</evidence>
<accession>A0A2A2GCD2</accession>
<evidence type="ECO:0000313" key="13">
    <source>
        <dbReference type="EMBL" id="PAU94515.1"/>
    </source>
</evidence>
<feature type="chain" id="PRO_5012787708" evidence="10">
    <location>
        <begin position="27"/>
        <end position="744"/>
    </location>
</feature>
<feature type="domain" description="TonB-dependent receptor plug" evidence="12">
    <location>
        <begin position="59"/>
        <end position="168"/>
    </location>
</feature>
<evidence type="ECO:0000256" key="3">
    <source>
        <dbReference type="ARBA" id="ARBA00022452"/>
    </source>
</evidence>